<reference evidence="2" key="2">
    <citation type="submission" date="2020-09" db="EMBL/GenBank/DDBJ databases">
        <authorList>
            <person name="Sun Q."/>
            <person name="Ohkuma M."/>
        </authorList>
    </citation>
    <scope>NUCLEOTIDE SEQUENCE</scope>
    <source>
        <strain evidence="2">JCM 4477</strain>
    </source>
</reference>
<dbReference type="EMBL" id="BNBI01000009">
    <property type="protein sequence ID" value="GHF11774.1"/>
    <property type="molecule type" value="Genomic_DNA"/>
</dbReference>
<sequence>MVNVVKDRAGAVPGGATHPKPLLSDVPSTYGYRTAGQRLRWTRIRFRIAVAGAGRRTWSDIAFDAGGGGVARERNERLAALLLEAGWTRAQTATAYNRVTAETLNGEVRENSRIGRSHVSMWVAGTRPSGIAPAILCEALSRRLKRAITPQEAGLAASTSPAHGALDWHGDPLIALKNVGSGLDTDRRRLLRDGVYSAAALVLPDETWWEEMSRPPADAGAGGRRAGQGDVQTVQELTLAFSRMDQRRGGGHGRRAVDEYLRHEALDFLRGRFTDEQSRRAMFSATAELAYVSGWMAFDNSEHAVALQRFNTAVKLAARAGDAPLSGHILRAMAHQALDLGFRREALRIAQASVHGQRYAAATPRERALLGVVHARTLAANDRRHEAARALLRAEDDLSNAHDGIREPDRTFFFGEASLAHETACTLRDLGDHQRAVKEFRRSVRTRGAAFRRTHAVTLGYLGATQIAQGAVEEACATWTSVLDAMEDGIHSGRARRTVVDMRHLLSPYRKRGIRAVTALDARAATCLAQVD</sequence>
<dbReference type="SUPFAM" id="SSF48452">
    <property type="entry name" value="TPR-like"/>
    <property type="match status" value="1"/>
</dbReference>
<dbReference type="AlphaFoldDB" id="A0A919E421"/>
<dbReference type="InterPro" id="IPR011990">
    <property type="entry name" value="TPR-like_helical_dom_sf"/>
</dbReference>
<dbReference type="Proteomes" id="UP000630718">
    <property type="component" value="Unassembled WGS sequence"/>
</dbReference>
<protein>
    <submittedName>
        <fullName evidence="2">Tat pathway signal protein</fullName>
    </submittedName>
</protein>
<proteinExistence type="predicted"/>
<comment type="caution">
    <text evidence="2">The sequence shown here is derived from an EMBL/GenBank/DDBJ whole genome shotgun (WGS) entry which is preliminary data.</text>
</comment>
<organism evidence="2 3">
    <name type="scientific">Streptomyces fumanus</name>
    <dbReference type="NCBI Taxonomy" id="67302"/>
    <lineage>
        <taxon>Bacteria</taxon>
        <taxon>Bacillati</taxon>
        <taxon>Actinomycetota</taxon>
        <taxon>Actinomycetes</taxon>
        <taxon>Kitasatosporales</taxon>
        <taxon>Streptomycetaceae</taxon>
        <taxon>Streptomyces</taxon>
    </lineage>
</organism>
<evidence type="ECO:0000313" key="3">
    <source>
        <dbReference type="Proteomes" id="UP000630718"/>
    </source>
</evidence>
<reference evidence="2" key="1">
    <citation type="journal article" date="2014" name="Int. J. Syst. Evol. Microbiol.">
        <title>Complete genome sequence of Corynebacterium casei LMG S-19264T (=DSM 44701T), isolated from a smear-ripened cheese.</title>
        <authorList>
            <consortium name="US DOE Joint Genome Institute (JGI-PGF)"/>
            <person name="Walter F."/>
            <person name="Albersmeier A."/>
            <person name="Kalinowski J."/>
            <person name="Ruckert C."/>
        </authorList>
    </citation>
    <scope>NUCLEOTIDE SEQUENCE</scope>
    <source>
        <strain evidence="2">JCM 4477</strain>
    </source>
</reference>
<keyword evidence="3" id="KW-1185">Reference proteome</keyword>
<evidence type="ECO:0000256" key="1">
    <source>
        <dbReference type="SAM" id="MobiDB-lite"/>
    </source>
</evidence>
<accession>A0A919E421</accession>
<dbReference type="Gene3D" id="1.25.40.10">
    <property type="entry name" value="Tetratricopeptide repeat domain"/>
    <property type="match status" value="1"/>
</dbReference>
<gene>
    <name evidence="2" type="ORF">GCM10018772_41040</name>
</gene>
<name>A0A919E421_9ACTN</name>
<feature type="region of interest" description="Disordered" evidence="1">
    <location>
        <begin position="1"/>
        <end position="20"/>
    </location>
</feature>
<evidence type="ECO:0000313" key="2">
    <source>
        <dbReference type="EMBL" id="GHF11774.1"/>
    </source>
</evidence>